<dbReference type="RefSeq" id="WP_190040751.1">
    <property type="nucleotide sequence ID" value="NZ_BNBE01000001.1"/>
</dbReference>
<dbReference type="AlphaFoldDB" id="A0A919BDU2"/>
<reference evidence="5" key="2">
    <citation type="submission" date="2020-09" db="EMBL/GenBank/DDBJ databases">
        <authorList>
            <person name="Sun Q."/>
            <person name="Ohkuma M."/>
        </authorList>
    </citation>
    <scope>NUCLEOTIDE SEQUENCE</scope>
    <source>
        <strain evidence="5">JCM 4122</strain>
    </source>
</reference>
<dbReference type="SMART" id="SM00823">
    <property type="entry name" value="PKS_PP"/>
    <property type="match status" value="1"/>
</dbReference>
<dbReference type="CDD" id="cd05930">
    <property type="entry name" value="A_NRPS"/>
    <property type="match status" value="1"/>
</dbReference>
<feature type="domain" description="Carrier" evidence="4">
    <location>
        <begin position="989"/>
        <end position="1065"/>
    </location>
</feature>
<dbReference type="InterPro" id="IPR036736">
    <property type="entry name" value="ACP-like_sf"/>
</dbReference>
<dbReference type="GO" id="GO:0044550">
    <property type="term" value="P:secondary metabolite biosynthetic process"/>
    <property type="evidence" value="ECO:0007669"/>
    <property type="project" value="TreeGrafter"/>
</dbReference>
<keyword evidence="3" id="KW-0597">Phosphoprotein</keyword>
<dbReference type="GO" id="GO:0017000">
    <property type="term" value="P:antibiotic biosynthetic process"/>
    <property type="evidence" value="ECO:0007669"/>
    <property type="project" value="UniProtKB-ARBA"/>
</dbReference>
<dbReference type="Gene3D" id="3.40.50.1820">
    <property type="entry name" value="alpha/beta hydrolase"/>
    <property type="match status" value="1"/>
</dbReference>
<keyword evidence="2" id="KW-0596">Phosphopantetheine</keyword>
<dbReference type="GO" id="GO:0008610">
    <property type="term" value="P:lipid biosynthetic process"/>
    <property type="evidence" value="ECO:0007669"/>
    <property type="project" value="UniProtKB-ARBA"/>
</dbReference>
<dbReference type="Gene3D" id="3.30.559.30">
    <property type="entry name" value="Nonribosomal peptide synthetase, condensation domain"/>
    <property type="match status" value="1"/>
</dbReference>
<dbReference type="Gene3D" id="3.30.559.10">
    <property type="entry name" value="Chloramphenicol acetyltransferase-like domain"/>
    <property type="match status" value="1"/>
</dbReference>
<evidence type="ECO:0000256" key="2">
    <source>
        <dbReference type="ARBA" id="ARBA00022450"/>
    </source>
</evidence>
<dbReference type="SUPFAM" id="SSF52777">
    <property type="entry name" value="CoA-dependent acyltransferases"/>
    <property type="match status" value="2"/>
</dbReference>
<dbReference type="GO" id="GO:0005737">
    <property type="term" value="C:cytoplasm"/>
    <property type="evidence" value="ECO:0007669"/>
    <property type="project" value="TreeGrafter"/>
</dbReference>
<dbReference type="SUPFAM" id="SSF56801">
    <property type="entry name" value="Acetyl-CoA synthetase-like"/>
    <property type="match status" value="1"/>
</dbReference>
<dbReference type="InterPro" id="IPR020806">
    <property type="entry name" value="PKS_PP-bd"/>
</dbReference>
<dbReference type="PROSITE" id="PS50075">
    <property type="entry name" value="CARRIER"/>
    <property type="match status" value="1"/>
</dbReference>
<dbReference type="GO" id="GO:0031177">
    <property type="term" value="F:phosphopantetheine binding"/>
    <property type="evidence" value="ECO:0007669"/>
    <property type="project" value="InterPro"/>
</dbReference>
<dbReference type="Pfam" id="PF00501">
    <property type="entry name" value="AMP-binding"/>
    <property type="match status" value="1"/>
</dbReference>
<dbReference type="InterPro" id="IPR001242">
    <property type="entry name" value="Condensation_dom"/>
</dbReference>
<dbReference type="EMBL" id="BNBE01000001">
    <property type="protein sequence ID" value="GHF81358.1"/>
    <property type="molecule type" value="Genomic_DNA"/>
</dbReference>
<dbReference type="InterPro" id="IPR023213">
    <property type="entry name" value="CAT-like_dom_sf"/>
</dbReference>
<gene>
    <name evidence="5" type="ORF">GCM10017667_06350</name>
</gene>
<dbReference type="InterPro" id="IPR029058">
    <property type="entry name" value="AB_hydrolase_fold"/>
</dbReference>
<dbReference type="Gene3D" id="3.40.50.12780">
    <property type="entry name" value="N-terminal domain of ligase-like"/>
    <property type="match status" value="1"/>
</dbReference>
<comment type="cofactor">
    <cofactor evidence="1">
        <name>pantetheine 4'-phosphate</name>
        <dbReference type="ChEBI" id="CHEBI:47942"/>
    </cofactor>
</comment>
<dbReference type="PANTHER" id="PTHR45527:SF1">
    <property type="entry name" value="FATTY ACID SYNTHASE"/>
    <property type="match status" value="1"/>
</dbReference>
<dbReference type="PANTHER" id="PTHR45527">
    <property type="entry name" value="NONRIBOSOMAL PEPTIDE SYNTHETASE"/>
    <property type="match status" value="1"/>
</dbReference>
<comment type="caution">
    <text evidence="5">The sequence shown here is derived from an EMBL/GenBank/DDBJ whole genome shotgun (WGS) entry which is preliminary data.</text>
</comment>
<dbReference type="InterPro" id="IPR025110">
    <property type="entry name" value="AMP-bd_C"/>
</dbReference>
<evidence type="ECO:0000313" key="5">
    <source>
        <dbReference type="EMBL" id="GHF81358.1"/>
    </source>
</evidence>
<dbReference type="Proteomes" id="UP000632849">
    <property type="component" value="Unassembled WGS sequence"/>
</dbReference>
<dbReference type="GO" id="GO:0003824">
    <property type="term" value="F:catalytic activity"/>
    <property type="evidence" value="ECO:0007669"/>
    <property type="project" value="InterPro"/>
</dbReference>
<dbReference type="InterPro" id="IPR009081">
    <property type="entry name" value="PP-bd_ACP"/>
</dbReference>
<evidence type="ECO:0000259" key="4">
    <source>
        <dbReference type="PROSITE" id="PS50075"/>
    </source>
</evidence>
<dbReference type="InterPro" id="IPR045851">
    <property type="entry name" value="AMP-bd_C_sf"/>
</dbReference>
<dbReference type="Pfam" id="PF00668">
    <property type="entry name" value="Condensation"/>
    <property type="match status" value="1"/>
</dbReference>
<dbReference type="GO" id="GO:0043041">
    <property type="term" value="P:amino acid activation for nonribosomal peptide biosynthetic process"/>
    <property type="evidence" value="ECO:0007669"/>
    <property type="project" value="TreeGrafter"/>
</dbReference>
<dbReference type="NCBIfam" id="TIGR01733">
    <property type="entry name" value="AA-adenyl-dom"/>
    <property type="match status" value="1"/>
</dbReference>
<dbReference type="SUPFAM" id="SSF47336">
    <property type="entry name" value="ACP-like"/>
    <property type="match status" value="1"/>
</dbReference>
<dbReference type="Pfam" id="PF13193">
    <property type="entry name" value="AMP-binding_C"/>
    <property type="match status" value="1"/>
</dbReference>
<dbReference type="InterPro" id="IPR010071">
    <property type="entry name" value="AA_adenyl_dom"/>
</dbReference>
<dbReference type="InterPro" id="IPR042099">
    <property type="entry name" value="ANL_N_sf"/>
</dbReference>
<dbReference type="FunFam" id="3.40.50.12780:FF:000012">
    <property type="entry name" value="Non-ribosomal peptide synthetase"/>
    <property type="match status" value="1"/>
</dbReference>
<dbReference type="Gene3D" id="3.30.300.30">
    <property type="match status" value="1"/>
</dbReference>
<sequence>MTQESELLRRLRSLPAERREQFLQGIGNVDRGTRVSPLTFRQEQLWVFDKVSPGDSRYALAFAYTLHGDLDQDALSAALDETFDRHTVLRSVFPHDHPTGEQIVRGRPGGRLTAETVGEERLPERCEALAREELRHGFDLDGGPLVRLRLLKVAEDRHVLLWFTHHLVFDPRSAEVVLRELAAAYAARTGGSAPQDRPARPQFGAYAAWQREWAESEEATGHWNWWRGALSGWESTEIAPDRPRGLVLDLTAGTVQRALDEPLAQSAAALAGRLGVPVRDVLLAAYFALVGRLTSRTDLLIGVPGDVFGTFDPDLLVGDCGQLLPVRVDTDGATSFSDLVRLTHEARIAADEHGGLPFKRLLSAAGVEPDQGRLPLVQIGFEIAPSAQRQADAGDLTITLEQLDTGSSPFEFALSAELDAEAPVLRVRYATSLYAPDTARLFLDRYLGQLRTLCADPEASFARAPLATEDERRAILTRWNAPAGEPEEGETVHGVFAAAAAAHPDRTAVTGPHGTLTYRELDRRANALAHRLAELGAAPGELIGVAMRRTPLLVEAVLAVLKSGAAYVPLDLGNPASRNEAVLTDAGVRVVLGDATTAGELPDGPWQLIDVETLGAEERDTAPEVAVDPADLAYSIFTSGSTGRPKGVLVEHRNVTNFVRTTQEMFGLTADDRFLAFASTGFDVSVFELFGALLSGASVYLADEDERRDISVLDRILSERRITVIDLPPAIMDLLTPENYPELRVCFVGGEAFSGELTTRWAAGGRAFWNGYGPTETTVTVIAKRCEGTWHASPPIGRAMRNHRAYVLDEKLDLLPPSACGELAVAGAGLGRGYLGRPDQTAERFRPDPYGPPGSRMYLTGDLAGWQADGDIVFRGRVDRQVKVRGVRIELGEVEAALLAVPEIGQAVAHVVTGPRGDNLLVAYVVGAPDGPLHLDSVRTNLADRLPPTMVPTFLVPLDDIPLTASGKVDRKALPAVEFAPLDEDTDDGDRTETERLLAEEVFKPLLAAPRVGNHDNFFALGGTSLQAIRIAPKVKAVFGVELPIADFFRNPTVSGTALAVDALLERTRSRRQSVLDVLAMVEDSDDEQVAALLENGGSGAPTKGAAL</sequence>
<dbReference type="InterPro" id="IPR000873">
    <property type="entry name" value="AMP-dep_synth/lig_dom"/>
</dbReference>
<proteinExistence type="predicted"/>
<reference evidence="5" key="1">
    <citation type="journal article" date="2014" name="Int. J. Syst. Evol. Microbiol.">
        <title>Complete genome sequence of Corynebacterium casei LMG S-19264T (=DSM 44701T), isolated from a smear-ripened cheese.</title>
        <authorList>
            <consortium name="US DOE Joint Genome Institute (JGI-PGF)"/>
            <person name="Walter F."/>
            <person name="Albersmeier A."/>
            <person name="Kalinowski J."/>
            <person name="Ruckert C."/>
        </authorList>
    </citation>
    <scope>NUCLEOTIDE SEQUENCE</scope>
    <source>
        <strain evidence="5">JCM 4122</strain>
    </source>
</reference>
<protein>
    <recommendedName>
        <fullName evidence="4">Carrier domain-containing protein</fullName>
    </recommendedName>
</protein>
<accession>A0A919BDU2</accession>
<dbReference type="Pfam" id="PF00550">
    <property type="entry name" value="PP-binding"/>
    <property type="match status" value="1"/>
</dbReference>
<name>A0A919BDU2_STRFL</name>
<evidence type="ECO:0000313" key="6">
    <source>
        <dbReference type="Proteomes" id="UP000632849"/>
    </source>
</evidence>
<dbReference type="FunFam" id="3.40.50.980:FF:000001">
    <property type="entry name" value="Non-ribosomal peptide synthetase"/>
    <property type="match status" value="1"/>
</dbReference>
<evidence type="ECO:0000256" key="1">
    <source>
        <dbReference type="ARBA" id="ARBA00001957"/>
    </source>
</evidence>
<evidence type="ECO:0000256" key="3">
    <source>
        <dbReference type="ARBA" id="ARBA00022553"/>
    </source>
</evidence>
<organism evidence="5 6">
    <name type="scientific">Streptomyces filamentosus</name>
    <name type="common">Streptomyces roseosporus</name>
    <dbReference type="NCBI Taxonomy" id="67294"/>
    <lineage>
        <taxon>Bacteria</taxon>
        <taxon>Bacillati</taxon>
        <taxon>Actinomycetota</taxon>
        <taxon>Actinomycetes</taxon>
        <taxon>Kitasatosporales</taxon>
        <taxon>Streptomycetaceae</taxon>
        <taxon>Streptomyces</taxon>
    </lineage>
</organism>
<keyword evidence="6" id="KW-1185">Reference proteome</keyword>